<dbReference type="Gene3D" id="3.20.20.80">
    <property type="entry name" value="Glycosidases"/>
    <property type="match status" value="2"/>
</dbReference>
<feature type="domain" description="Glycosyl hydrolase family 13 catalytic" evidence="1">
    <location>
        <begin position="48"/>
        <end position="502"/>
    </location>
</feature>
<dbReference type="CDD" id="cd11349">
    <property type="entry name" value="AmyAc_3"/>
    <property type="match status" value="1"/>
</dbReference>
<dbReference type="KEGG" id="mgot:MgSA37_01542"/>
<dbReference type="InterPro" id="IPR017853">
    <property type="entry name" value="GH"/>
</dbReference>
<keyword evidence="2" id="KW-0326">Glycosidase</keyword>
<dbReference type="AlphaFoldDB" id="A0A0X8X0F3"/>
<dbReference type="InterPro" id="IPR006047">
    <property type="entry name" value="GH13_cat_dom"/>
</dbReference>
<protein>
    <submittedName>
        <fullName evidence="2">Neopullulanase 2</fullName>
        <ecNumber evidence="2">3.2.1.135</ecNumber>
    </submittedName>
</protein>
<dbReference type="SMART" id="SM00642">
    <property type="entry name" value="Aamy"/>
    <property type="match status" value="1"/>
</dbReference>
<dbReference type="Proteomes" id="UP000218263">
    <property type="component" value="Chromosome"/>
</dbReference>
<dbReference type="SUPFAM" id="SSF51445">
    <property type="entry name" value="(Trans)glycosidases"/>
    <property type="match status" value="1"/>
</dbReference>
<evidence type="ECO:0000313" key="2">
    <source>
        <dbReference type="EMBL" id="BAU53375.1"/>
    </source>
</evidence>
<dbReference type="PANTHER" id="PTHR10357">
    <property type="entry name" value="ALPHA-AMYLASE FAMILY MEMBER"/>
    <property type="match status" value="1"/>
</dbReference>
<dbReference type="InterPro" id="IPR013780">
    <property type="entry name" value="Glyco_hydro_b"/>
</dbReference>
<sequence>MLHGKISGIFCIIMALLMPDYLFSQAPQSAQKRAMEQSSQNHKLVIYQLLPRYFGNTKTLNKYYGSINENGSGKFNDITDKALLEIKKMGFTHVWFTGVIEHATMTDYSSYGIKADDPDIVKGRAGSPYAIKDYYDVDPDLAVDVKSRMTEYQALIDRTHKNGLKVIMDLVPNHVARTYASDVKPAGVHDFGQDDDKSKAFDAKNDFYYMPGHPFVVPPGYNPGGDEFKSPLKDGHFDENPAKATGNDVFTAAPGINDWFETMKLNYGVDYRNGRTPHFDPIPPLWNKIYDILKFWSAKGVDGFRCDMVEMVPFEFWGWVIPKLKAEHPDVIFIGEAYNVDLYSKYINTGKFDYLYDKVGLYDAIRRLTCNDPHATTWDINQVWNRDSKGIDQHMLRFMENHDEQRIASAQFAGNPWLAVPGMIVTATLSTGPVMIYNGQEVGEPARGSEGFSGDDGRTSIFDYWGVPEQQKWMNSGKFDGGQLSEDQKKLRGFYSSLLNIVRTSDALSSGDFWELMIANEKQPGFDQHLYIFLRYTDKQRILVITNFNRSESQIQVKLPDDLLQQLNLSGKKDFVDLLSGNKFSTDNIAEGVKVSLPASSGMLLSF</sequence>
<reference evidence="2 3" key="1">
    <citation type="submission" date="2015-12" db="EMBL/GenBank/DDBJ databases">
        <title>Genome sequence of Mucilaginibacter gotjawali.</title>
        <authorList>
            <person name="Lee J.S."/>
            <person name="Lee K.C."/>
            <person name="Kim K.K."/>
            <person name="Lee B.W."/>
        </authorList>
    </citation>
    <scope>NUCLEOTIDE SEQUENCE [LARGE SCALE GENOMIC DNA]</scope>
    <source>
        <strain evidence="2 3">SA3-7</strain>
    </source>
</reference>
<name>A0A0X8X0F3_9SPHI</name>
<keyword evidence="3" id="KW-1185">Reference proteome</keyword>
<dbReference type="Pfam" id="PF00128">
    <property type="entry name" value="Alpha-amylase"/>
    <property type="match status" value="1"/>
</dbReference>
<proteinExistence type="predicted"/>
<dbReference type="EC" id="3.2.1.135" evidence="2"/>
<dbReference type="GO" id="GO:0004556">
    <property type="term" value="F:alpha-amylase activity"/>
    <property type="evidence" value="ECO:0007669"/>
    <property type="project" value="TreeGrafter"/>
</dbReference>
<gene>
    <name evidence="2" type="primary">tvaII</name>
    <name evidence="2" type="ORF">MgSA37_01542</name>
</gene>
<keyword evidence="2" id="KW-0378">Hydrolase</keyword>
<dbReference type="Gene3D" id="2.60.40.1180">
    <property type="entry name" value="Golgi alpha-mannosidase II"/>
    <property type="match status" value="1"/>
</dbReference>
<organism evidence="2 3">
    <name type="scientific">Mucilaginibacter gotjawali</name>
    <dbReference type="NCBI Taxonomy" id="1550579"/>
    <lineage>
        <taxon>Bacteria</taxon>
        <taxon>Pseudomonadati</taxon>
        <taxon>Bacteroidota</taxon>
        <taxon>Sphingobacteriia</taxon>
        <taxon>Sphingobacteriales</taxon>
        <taxon>Sphingobacteriaceae</taxon>
        <taxon>Mucilaginibacter</taxon>
    </lineage>
</organism>
<evidence type="ECO:0000313" key="3">
    <source>
        <dbReference type="Proteomes" id="UP000218263"/>
    </source>
</evidence>
<accession>A0A0X8X0F3</accession>
<dbReference type="GO" id="GO:0009313">
    <property type="term" value="P:oligosaccharide catabolic process"/>
    <property type="evidence" value="ECO:0007669"/>
    <property type="project" value="TreeGrafter"/>
</dbReference>
<dbReference type="PANTHER" id="PTHR10357:SF205">
    <property type="entry name" value="O-GLYCOSYL HYDROLASE FAMILY 13"/>
    <property type="match status" value="1"/>
</dbReference>
<evidence type="ECO:0000259" key="1">
    <source>
        <dbReference type="SMART" id="SM00642"/>
    </source>
</evidence>
<dbReference type="GO" id="GO:0031216">
    <property type="term" value="F:neopullulanase activity"/>
    <property type="evidence" value="ECO:0007669"/>
    <property type="project" value="UniProtKB-EC"/>
</dbReference>
<dbReference type="SUPFAM" id="SSF51011">
    <property type="entry name" value="Glycosyl hydrolase domain"/>
    <property type="match status" value="1"/>
</dbReference>
<dbReference type="EMBL" id="AP017313">
    <property type="protein sequence ID" value="BAU53375.1"/>
    <property type="molecule type" value="Genomic_DNA"/>
</dbReference>